<feature type="compositionally biased region" description="Polar residues" evidence="1">
    <location>
        <begin position="85"/>
        <end position="107"/>
    </location>
</feature>
<dbReference type="AlphaFoldDB" id="A0A5N6DY89"/>
<dbReference type="EMBL" id="ML734943">
    <property type="protein sequence ID" value="KAB8210171.1"/>
    <property type="molecule type" value="Genomic_DNA"/>
</dbReference>
<protein>
    <submittedName>
        <fullName evidence="2">Uncharacterized protein</fullName>
    </submittedName>
</protein>
<accession>A0A5N6DY89</accession>
<organism evidence="2 3">
    <name type="scientific">Aspergillus parasiticus</name>
    <dbReference type="NCBI Taxonomy" id="5067"/>
    <lineage>
        <taxon>Eukaryota</taxon>
        <taxon>Fungi</taxon>
        <taxon>Dikarya</taxon>
        <taxon>Ascomycota</taxon>
        <taxon>Pezizomycotina</taxon>
        <taxon>Eurotiomycetes</taxon>
        <taxon>Eurotiomycetidae</taxon>
        <taxon>Eurotiales</taxon>
        <taxon>Aspergillaceae</taxon>
        <taxon>Aspergillus</taxon>
        <taxon>Aspergillus subgen. Circumdati</taxon>
    </lineage>
</organism>
<reference evidence="2 3" key="1">
    <citation type="submission" date="2019-04" db="EMBL/GenBank/DDBJ databases">
        <title>Fungal friends and foes A comparative genomics study of 23 Aspergillus species from section Flavi.</title>
        <authorList>
            <consortium name="DOE Joint Genome Institute"/>
            <person name="Kjaerbolling I."/>
            <person name="Vesth T.C."/>
            <person name="Frisvad J.C."/>
            <person name="Nybo J.L."/>
            <person name="Theobald S."/>
            <person name="Kildgaard S."/>
            <person name="Petersen T.I."/>
            <person name="Kuo A."/>
            <person name="Sato A."/>
            <person name="Lyhne E.K."/>
            <person name="Kogle M.E."/>
            <person name="Wiebenga A."/>
            <person name="Kun R.S."/>
            <person name="Lubbers R.J."/>
            <person name="Makela M.R."/>
            <person name="Barry K."/>
            <person name="Chovatia M."/>
            <person name="Clum A."/>
            <person name="Daum C."/>
            <person name="Haridas S."/>
            <person name="He G."/>
            <person name="LaButti K."/>
            <person name="Lipzen A."/>
            <person name="Mondo S."/>
            <person name="Pangilinan J."/>
            <person name="Riley R."/>
            <person name="Salamov A."/>
            <person name="Simmons B.A."/>
            <person name="Magnuson J.K."/>
            <person name="Henrissat B."/>
            <person name="Mortensen U.H."/>
            <person name="Larsen T.O."/>
            <person name="De vries R.P."/>
            <person name="Grigoriev I.V."/>
            <person name="Machida M."/>
            <person name="Baker S.E."/>
            <person name="Andersen M.R."/>
        </authorList>
    </citation>
    <scope>NUCLEOTIDE SEQUENCE [LARGE SCALE GENOMIC DNA]</scope>
    <source>
        <strain evidence="2 3">CBS 117618</strain>
    </source>
</reference>
<evidence type="ECO:0000313" key="2">
    <source>
        <dbReference type="EMBL" id="KAB8210171.1"/>
    </source>
</evidence>
<feature type="compositionally biased region" description="Acidic residues" evidence="1">
    <location>
        <begin position="139"/>
        <end position="149"/>
    </location>
</feature>
<feature type="region of interest" description="Disordered" evidence="1">
    <location>
        <begin position="85"/>
        <end position="188"/>
    </location>
</feature>
<name>A0A5N6DY89_ASPPA</name>
<evidence type="ECO:0000313" key="3">
    <source>
        <dbReference type="Proteomes" id="UP000326532"/>
    </source>
</evidence>
<feature type="compositionally biased region" description="Acidic residues" evidence="1">
    <location>
        <begin position="162"/>
        <end position="188"/>
    </location>
</feature>
<gene>
    <name evidence="2" type="ORF">BDV34DRAFT_220767</name>
</gene>
<dbReference type="VEuPathDB" id="FungiDB:BDV34DRAFT_220767"/>
<keyword evidence="3" id="KW-1185">Reference proteome</keyword>
<dbReference type="Proteomes" id="UP000326532">
    <property type="component" value="Unassembled WGS sequence"/>
</dbReference>
<evidence type="ECO:0000256" key="1">
    <source>
        <dbReference type="SAM" id="MobiDB-lite"/>
    </source>
</evidence>
<sequence length="188" mass="19999">MAFRAPENKYYCSLSSRSSDLALDSASDLSGNEDGESLVNEASYAVAKGNKRQRVGSGKDAKITTTGASLACLKESTTPVAISSAAAASQDNNPVLRNRPGESSISTLRDAVRRESEAPATAKCSRAAATMDDSSYYTSDDDTSEDNTSEYDSTVDATTNDDTIEDDTSEYDTTNDDTFEDDTTEGEN</sequence>
<proteinExistence type="predicted"/>